<keyword evidence="4" id="KW-0067">ATP-binding</keyword>
<dbReference type="GO" id="GO:0000045">
    <property type="term" value="P:autophagosome assembly"/>
    <property type="evidence" value="ECO:0007669"/>
    <property type="project" value="TreeGrafter"/>
</dbReference>
<dbReference type="PROSITE" id="PS50011">
    <property type="entry name" value="PROTEIN_KINASE_DOM"/>
    <property type="match status" value="1"/>
</dbReference>
<dbReference type="SMART" id="SM00220">
    <property type="entry name" value="S_TKc"/>
    <property type="match status" value="1"/>
</dbReference>
<comment type="caution">
    <text evidence="7">The sequence shown here is derived from an EMBL/GenBank/DDBJ whole genome shotgun (WGS) entry which is preliminary data.</text>
</comment>
<proteinExistence type="predicted"/>
<keyword evidence="3" id="KW-0418">Kinase</keyword>
<dbReference type="InterPro" id="IPR011009">
    <property type="entry name" value="Kinase-like_dom_sf"/>
</dbReference>
<dbReference type="Gene3D" id="3.10.350.10">
    <property type="entry name" value="LysM domain"/>
    <property type="match status" value="1"/>
</dbReference>
<keyword evidence="8" id="KW-1185">Reference proteome</keyword>
<dbReference type="SMART" id="SM00257">
    <property type="entry name" value="LysM"/>
    <property type="match status" value="1"/>
</dbReference>
<evidence type="ECO:0000256" key="2">
    <source>
        <dbReference type="ARBA" id="ARBA00022741"/>
    </source>
</evidence>
<dbReference type="GO" id="GO:0004674">
    <property type="term" value="F:protein serine/threonine kinase activity"/>
    <property type="evidence" value="ECO:0007669"/>
    <property type="project" value="InterPro"/>
</dbReference>
<dbReference type="Pfam" id="PF00069">
    <property type="entry name" value="Pkinase"/>
    <property type="match status" value="1"/>
</dbReference>
<reference evidence="7 8" key="1">
    <citation type="journal article" date="2016" name="Nat. Commun.">
        <title>Extremotolerant tardigrade genome and improved radiotolerance of human cultured cells by tardigrade-unique protein.</title>
        <authorList>
            <person name="Hashimoto T."/>
            <person name="Horikawa D.D."/>
            <person name="Saito Y."/>
            <person name="Kuwahara H."/>
            <person name="Kozuka-Hata H."/>
            <person name="Shin-I T."/>
            <person name="Minakuchi Y."/>
            <person name="Ohishi K."/>
            <person name="Motoyama A."/>
            <person name="Aizu T."/>
            <person name="Enomoto A."/>
            <person name="Kondo K."/>
            <person name="Tanaka S."/>
            <person name="Hara Y."/>
            <person name="Koshikawa S."/>
            <person name="Sagara H."/>
            <person name="Miura T."/>
            <person name="Yokobori S."/>
            <person name="Miyagawa K."/>
            <person name="Suzuki Y."/>
            <person name="Kubo T."/>
            <person name="Oyama M."/>
            <person name="Kohara Y."/>
            <person name="Fujiyama A."/>
            <person name="Arakawa K."/>
            <person name="Katayama T."/>
            <person name="Toyoda A."/>
            <person name="Kunieda T."/>
        </authorList>
    </citation>
    <scope>NUCLEOTIDE SEQUENCE [LARGE SCALE GENOMIC DNA]</scope>
    <source>
        <strain evidence="7 8">YOKOZUNA-1</strain>
    </source>
</reference>
<evidence type="ECO:0000256" key="1">
    <source>
        <dbReference type="ARBA" id="ARBA00022679"/>
    </source>
</evidence>
<dbReference type="PANTHER" id="PTHR24348">
    <property type="entry name" value="SERINE/THREONINE-PROTEIN KINASE UNC-51-RELATED"/>
    <property type="match status" value="1"/>
</dbReference>
<dbReference type="AlphaFoldDB" id="A0A1D1W272"/>
<dbReference type="GO" id="GO:0005776">
    <property type="term" value="C:autophagosome"/>
    <property type="evidence" value="ECO:0007669"/>
    <property type="project" value="TreeGrafter"/>
</dbReference>
<dbReference type="Gene3D" id="1.10.510.10">
    <property type="entry name" value="Transferase(Phosphotransferase) domain 1"/>
    <property type="match status" value="1"/>
</dbReference>
<accession>A0A1D1W272</accession>
<keyword evidence="1" id="KW-0808">Transferase</keyword>
<name>A0A1D1W272_RAMVA</name>
<evidence type="ECO:0000313" key="7">
    <source>
        <dbReference type="EMBL" id="GAV05009.1"/>
    </source>
</evidence>
<evidence type="ECO:0000259" key="5">
    <source>
        <dbReference type="PROSITE" id="PS50011"/>
    </source>
</evidence>
<dbReference type="GO" id="GO:0000407">
    <property type="term" value="C:phagophore assembly site"/>
    <property type="evidence" value="ECO:0007669"/>
    <property type="project" value="TreeGrafter"/>
</dbReference>
<evidence type="ECO:0008006" key="9">
    <source>
        <dbReference type="Google" id="ProtNLM"/>
    </source>
</evidence>
<evidence type="ECO:0000256" key="4">
    <source>
        <dbReference type="ARBA" id="ARBA00022840"/>
    </source>
</evidence>
<dbReference type="GO" id="GO:0016020">
    <property type="term" value="C:membrane"/>
    <property type="evidence" value="ECO:0007669"/>
    <property type="project" value="TreeGrafter"/>
</dbReference>
<dbReference type="Pfam" id="PF01476">
    <property type="entry name" value="LysM"/>
    <property type="match status" value="1"/>
</dbReference>
<gene>
    <name evidence="7" type="primary">RvY_15200-1</name>
    <name evidence="7" type="synonym">RvY_15200.1</name>
    <name evidence="7" type="ORF">RvY_15200</name>
</gene>
<dbReference type="Proteomes" id="UP000186922">
    <property type="component" value="Unassembled WGS sequence"/>
</dbReference>
<dbReference type="GO" id="GO:0010506">
    <property type="term" value="P:regulation of autophagy"/>
    <property type="evidence" value="ECO:0007669"/>
    <property type="project" value="InterPro"/>
</dbReference>
<dbReference type="PROSITE" id="PS51782">
    <property type="entry name" value="LYSM"/>
    <property type="match status" value="1"/>
</dbReference>
<dbReference type="GO" id="GO:0005829">
    <property type="term" value="C:cytosol"/>
    <property type="evidence" value="ECO:0007669"/>
    <property type="project" value="TreeGrafter"/>
</dbReference>
<keyword evidence="2" id="KW-0547">Nucleotide-binding</keyword>
<dbReference type="EMBL" id="BDGG01000011">
    <property type="protein sequence ID" value="GAV05009.1"/>
    <property type="molecule type" value="Genomic_DNA"/>
</dbReference>
<evidence type="ECO:0000256" key="3">
    <source>
        <dbReference type="ARBA" id="ARBA00022777"/>
    </source>
</evidence>
<dbReference type="InterPro" id="IPR018392">
    <property type="entry name" value="LysM"/>
</dbReference>
<evidence type="ECO:0000259" key="6">
    <source>
        <dbReference type="PROSITE" id="PS51782"/>
    </source>
</evidence>
<dbReference type="CDD" id="cd00118">
    <property type="entry name" value="LysM"/>
    <property type="match status" value="1"/>
</dbReference>
<dbReference type="PANTHER" id="PTHR24348:SF22">
    <property type="entry name" value="NON-SPECIFIC SERINE_THREONINE PROTEIN KINASE"/>
    <property type="match status" value="1"/>
</dbReference>
<protein>
    <recommendedName>
        <fullName evidence="9">Protein kinase domain-containing protein</fullName>
    </recommendedName>
</protein>
<dbReference type="SUPFAM" id="SSF56112">
    <property type="entry name" value="Protein kinase-like (PK-like)"/>
    <property type="match status" value="1"/>
</dbReference>
<dbReference type="InterPro" id="IPR036779">
    <property type="entry name" value="LysM_dom_sf"/>
</dbReference>
<evidence type="ECO:0000313" key="8">
    <source>
        <dbReference type="Proteomes" id="UP000186922"/>
    </source>
</evidence>
<dbReference type="STRING" id="947166.A0A1D1W272"/>
<organism evidence="7 8">
    <name type="scientific">Ramazzottius varieornatus</name>
    <name type="common">Water bear</name>
    <name type="synonym">Tardigrade</name>
    <dbReference type="NCBI Taxonomy" id="947166"/>
    <lineage>
        <taxon>Eukaryota</taxon>
        <taxon>Metazoa</taxon>
        <taxon>Ecdysozoa</taxon>
        <taxon>Tardigrada</taxon>
        <taxon>Eutardigrada</taxon>
        <taxon>Parachela</taxon>
        <taxon>Hypsibioidea</taxon>
        <taxon>Ramazzottiidae</taxon>
        <taxon>Ramazzottius</taxon>
    </lineage>
</organism>
<feature type="domain" description="Protein kinase" evidence="5">
    <location>
        <begin position="1"/>
        <end position="143"/>
    </location>
</feature>
<sequence>MHNENASQDPQKPDKLILKIADFGLAKIINKDLATNSNQVGTDRYMAPEVATAHRARYNGKADLWSLGVILYESITGKLDYVDTDVPEFPHAAVLALCSKVERSVQHLTMQVSRDLQDLLENLLRVSPLARMDFEGFYDHAFLRFHIVRERETVSSIASQYGMSTEWLCQMNDAIVNCYKPVKGAKICVRRSQSCTATKPGQKNVCGINIGEKHWIVSQFDGAQFTQASQKKAPLVTTVLSSLQNQLAKAGASAAGCAPHVIAYDLARLVGKRFRPHQHGRPTIGKFSKNGEPSFNVTAVVLPSVYSMRQELDKSLQRAIVARY</sequence>
<dbReference type="OrthoDB" id="63267at2759"/>
<dbReference type="GO" id="GO:0005524">
    <property type="term" value="F:ATP binding"/>
    <property type="evidence" value="ECO:0007669"/>
    <property type="project" value="UniProtKB-KW"/>
</dbReference>
<dbReference type="InterPro" id="IPR045269">
    <property type="entry name" value="Atg1-like"/>
</dbReference>
<feature type="domain" description="LysM" evidence="6">
    <location>
        <begin position="144"/>
        <end position="189"/>
    </location>
</feature>
<dbReference type="InterPro" id="IPR000719">
    <property type="entry name" value="Prot_kinase_dom"/>
</dbReference>